<accession>A0ABV8MLU6</accession>
<evidence type="ECO:0000313" key="3">
    <source>
        <dbReference type="Proteomes" id="UP001595791"/>
    </source>
</evidence>
<reference evidence="3" key="1">
    <citation type="journal article" date="2019" name="Int. J. Syst. Evol. Microbiol.">
        <title>The Global Catalogue of Microorganisms (GCM) 10K type strain sequencing project: providing services to taxonomists for standard genome sequencing and annotation.</title>
        <authorList>
            <consortium name="The Broad Institute Genomics Platform"/>
            <consortium name="The Broad Institute Genome Sequencing Center for Infectious Disease"/>
            <person name="Wu L."/>
            <person name="Ma J."/>
        </authorList>
    </citation>
    <scope>NUCLEOTIDE SEQUENCE [LARGE SCALE GENOMIC DNA]</scope>
    <source>
        <strain evidence="3">LMG 29894</strain>
    </source>
</reference>
<dbReference type="EMBL" id="JBHSBU010000001">
    <property type="protein sequence ID" value="MFC4157816.1"/>
    <property type="molecule type" value="Genomic_DNA"/>
</dbReference>
<feature type="region of interest" description="Disordered" evidence="1">
    <location>
        <begin position="47"/>
        <end position="72"/>
    </location>
</feature>
<feature type="compositionally biased region" description="Polar residues" evidence="1">
    <location>
        <begin position="51"/>
        <end position="63"/>
    </location>
</feature>
<name>A0ABV8MLU6_9NEIS</name>
<organism evidence="2 3">
    <name type="scientific">Chitinimonas lacunae</name>
    <dbReference type="NCBI Taxonomy" id="1963018"/>
    <lineage>
        <taxon>Bacteria</taxon>
        <taxon>Pseudomonadati</taxon>
        <taxon>Pseudomonadota</taxon>
        <taxon>Betaproteobacteria</taxon>
        <taxon>Neisseriales</taxon>
        <taxon>Chitinibacteraceae</taxon>
        <taxon>Chitinimonas</taxon>
    </lineage>
</organism>
<proteinExistence type="predicted"/>
<sequence length="72" mass="8224">MAGLNAIRNFNANMAMSMQEATRLTMQDVQKNADRVDRRKEVIAQAGLERVQQNNRTQQALSESRQKIDVYA</sequence>
<evidence type="ECO:0000313" key="2">
    <source>
        <dbReference type="EMBL" id="MFC4157816.1"/>
    </source>
</evidence>
<keyword evidence="3" id="KW-1185">Reference proteome</keyword>
<evidence type="ECO:0000256" key="1">
    <source>
        <dbReference type="SAM" id="MobiDB-lite"/>
    </source>
</evidence>
<comment type="caution">
    <text evidence="2">The sequence shown here is derived from an EMBL/GenBank/DDBJ whole genome shotgun (WGS) entry which is preliminary data.</text>
</comment>
<dbReference type="RefSeq" id="WP_378159853.1">
    <property type="nucleotide sequence ID" value="NZ_JBHSBU010000001.1"/>
</dbReference>
<gene>
    <name evidence="2" type="ORF">ACFOW7_00460</name>
</gene>
<protein>
    <submittedName>
        <fullName evidence="2">Uncharacterized protein</fullName>
    </submittedName>
</protein>
<dbReference type="Proteomes" id="UP001595791">
    <property type="component" value="Unassembled WGS sequence"/>
</dbReference>